<feature type="transmembrane region" description="Helical" evidence="1">
    <location>
        <begin position="240"/>
        <end position="257"/>
    </location>
</feature>
<keyword evidence="4" id="KW-1185">Reference proteome</keyword>
<feature type="transmembrane region" description="Helical" evidence="1">
    <location>
        <begin position="72"/>
        <end position="89"/>
    </location>
</feature>
<keyword evidence="1" id="KW-0812">Transmembrane</keyword>
<gene>
    <name evidence="3" type="ORF">CLG96_08990</name>
</gene>
<evidence type="ECO:0000259" key="2">
    <source>
        <dbReference type="Pfam" id="PF04235"/>
    </source>
</evidence>
<keyword evidence="1" id="KW-0472">Membrane</keyword>
<dbReference type="AlphaFoldDB" id="A0A2T5FYE2"/>
<feature type="transmembrane region" description="Helical" evidence="1">
    <location>
        <begin position="370"/>
        <end position="386"/>
    </location>
</feature>
<name>A0A2T5FYE2_9SPHN</name>
<feature type="transmembrane region" description="Helical" evidence="1">
    <location>
        <begin position="307"/>
        <end position="324"/>
    </location>
</feature>
<comment type="caution">
    <text evidence="3">The sequence shown here is derived from an EMBL/GenBank/DDBJ whole genome shotgun (WGS) entry which is preliminary data.</text>
</comment>
<dbReference type="OrthoDB" id="9807744at2"/>
<dbReference type="InterPro" id="IPR052529">
    <property type="entry name" value="Bact_Transport_Assoc"/>
</dbReference>
<evidence type="ECO:0000313" key="4">
    <source>
        <dbReference type="Proteomes" id="UP000244162"/>
    </source>
</evidence>
<feature type="transmembrane region" description="Helical" evidence="1">
    <location>
        <begin position="104"/>
        <end position="137"/>
    </location>
</feature>
<accession>A0A2T5FYE2</accession>
<feature type="transmembrane region" description="Helical" evidence="1">
    <location>
        <begin position="269"/>
        <end position="287"/>
    </location>
</feature>
<dbReference type="EMBL" id="NWBU01000007">
    <property type="protein sequence ID" value="PTQ11558.1"/>
    <property type="molecule type" value="Genomic_DNA"/>
</dbReference>
<dbReference type="InterPro" id="IPR007349">
    <property type="entry name" value="DUF418"/>
</dbReference>
<feature type="transmembrane region" description="Helical" evidence="1">
    <location>
        <begin position="149"/>
        <end position="170"/>
    </location>
</feature>
<dbReference type="PANTHER" id="PTHR30590:SF2">
    <property type="entry name" value="INNER MEMBRANE PROTEIN"/>
    <property type="match status" value="1"/>
</dbReference>
<dbReference type="Proteomes" id="UP000244162">
    <property type="component" value="Unassembled WGS sequence"/>
</dbReference>
<feature type="domain" description="DUF418" evidence="2">
    <location>
        <begin position="251"/>
        <end position="408"/>
    </location>
</feature>
<reference evidence="3 4" key="1">
    <citation type="submission" date="2017-09" db="EMBL/GenBank/DDBJ databases">
        <title>Sphingomonas panjinensis sp.nov., isolated from oil-contaminated soil.</title>
        <authorList>
            <person name="Wang L."/>
            <person name="Chen L."/>
        </authorList>
    </citation>
    <scope>NUCLEOTIDE SEQUENCE [LARGE SCALE GENOMIC DNA]</scope>
    <source>
        <strain evidence="3 4">FW-11</strain>
    </source>
</reference>
<sequence length="424" mass="46902">MTFTDLPGAGERHHTLDGLRGVAVMGILLMNIVAFAMPFAAYDNPAAYGSTRPADIAVWAINFVLTDGKMRALFSLLFGASMLLVIQRAEAAGRNAAKVHYSRMIWLLVFGLIHLYLIWFGDILVHYALIGMIAFLFRDKDAASLRRWGIGLLLFQLLLMVQSFGEVAAISHAAHLPGADAAAVATWENLREDIGVPSPADIAEDLALHRDGYIGILIDRLTDDYGTPIDQLEFSGFETLGLMLLGMAGLKSGFLTGRLDRARYRRTAILGYALGLPPMILLAWLSIRSGFDDLLTYGAVNVAAMPFRWILLAAHTSLIILWLTRGSSPLRTRVIAVGRAAFTNYLGTSIVMTTLFYGYGLGLYGHVARAWLYPIVFVAWLGMLLWSRPWLDRFAYGPLEWLWRSLARRAPQPMRRKAPSAIAS</sequence>
<feature type="transmembrane region" description="Helical" evidence="1">
    <location>
        <begin position="21"/>
        <end position="40"/>
    </location>
</feature>
<organism evidence="3 4">
    <name type="scientific">Sphingomonas oleivorans</name>
    <dbReference type="NCBI Taxonomy" id="1735121"/>
    <lineage>
        <taxon>Bacteria</taxon>
        <taxon>Pseudomonadati</taxon>
        <taxon>Pseudomonadota</taxon>
        <taxon>Alphaproteobacteria</taxon>
        <taxon>Sphingomonadales</taxon>
        <taxon>Sphingomonadaceae</taxon>
        <taxon>Sphingomonas</taxon>
    </lineage>
</organism>
<keyword evidence="1" id="KW-1133">Transmembrane helix</keyword>
<dbReference type="PANTHER" id="PTHR30590">
    <property type="entry name" value="INNER MEMBRANE PROTEIN"/>
    <property type="match status" value="1"/>
</dbReference>
<dbReference type="Pfam" id="PF04235">
    <property type="entry name" value="DUF418"/>
    <property type="match status" value="1"/>
</dbReference>
<evidence type="ECO:0000256" key="1">
    <source>
        <dbReference type="SAM" id="Phobius"/>
    </source>
</evidence>
<dbReference type="RefSeq" id="WP_107967551.1">
    <property type="nucleotide sequence ID" value="NZ_NWBU01000007.1"/>
</dbReference>
<evidence type="ECO:0000313" key="3">
    <source>
        <dbReference type="EMBL" id="PTQ11558.1"/>
    </source>
</evidence>
<protein>
    <recommendedName>
        <fullName evidence="2">DUF418 domain-containing protein</fullName>
    </recommendedName>
</protein>
<feature type="transmembrane region" description="Helical" evidence="1">
    <location>
        <begin position="345"/>
        <end position="364"/>
    </location>
</feature>
<proteinExistence type="predicted"/>